<sequence>MFIFHGQLRKDKKILVVGRWRVGCIGLVGLRINDGPFVQHQNSDKHHNIQLSPPSALPFPLEPTPSGASDDLLSGVLVTRFCALILKSFGLGKGELSPSLKSSDLQEYVTFTSPWEVGKICRLEVLD</sequence>
<dbReference type="AlphaFoldDB" id="A0AAD3Y2K6"/>
<evidence type="ECO:0000313" key="1">
    <source>
        <dbReference type="EMBL" id="GMH26788.1"/>
    </source>
</evidence>
<accession>A0AAD3Y2K6</accession>
<organism evidence="1 2">
    <name type="scientific">Nepenthes gracilis</name>
    <name type="common">Slender pitcher plant</name>
    <dbReference type="NCBI Taxonomy" id="150966"/>
    <lineage>
        <taxon>Eukaryota</taxon>
        <taxon>Viridiplantae</taxon>
        <taxon>Streptophyta</taxon>
        <taxon>Embryophyta</taxon>
        <taxon>Tracheophyta</taxon>
        <taxon>Spermatophyta</taxon>
        <taxon>Magnoliopsida</taxon>
        <taxon>eudicotyledons</taxon>
        <taxon>Gunneridae</taxon>
        <taxon>Pentapetalae</taxon>
        <taxon>Caryophyllales</taxon>
        <taxon>Nepenthaceae</taxon>
        <taxon>Nepenthes</taxon>
    </lineage>
</organism>
<reference evidence="1" key="1">
    <citation type="submission" date="2023-05" db="EMBL/GenBank/DDBJ databases">
        <title>Nepenthes gracilis genome sequencing.</title>
        <authorList>
            <person name="Fukushima K."/>
        </authorList>
    </citation>
    <scope>NUCLEOTIDE SEQUENCE</scope>
    <source>
        <strain evidence="1">SING2019-196</strain>
    </source>
</reference>
<gene>
    <name evidence="1" type="ORF">Nepgr_028631</name>
</gene>
<dbReference type="Proteomes" id="UP001279734">
    <property type="component" value="Unassembled WGS sequence"/>
</dbReference>
<evidence type="ECO:0000313" key="2">
    <source>
        <dbReference type="Proteomes" id="UP001279734"/>
    </source>
</evidence>
<name>A0AAD3Y2K6_NEPGR</name>
<dbReference type="EMBL" id="BSYO01000031">
    <property type="protein sequence ID" value="GMH26788.1"/>
    <property type="molecule type" value="Genomic_DNA"/>
</dbReference>
<keyword evidence="2" id="KW-1185">Reference proteome</keyword>
<proteinExistence type="predicted"/>
<comment type="caution">
    <text evidence="1">The sequence shown here is derived from an EMBL/GenBank/DDBJ whole genome shotgun (WGS) entry which is preliminary data.</text>
</comment>
<protein>
    <submittedName>
        <fullName evidence="1">Uncharacterized protein</fullName>
    </submittedName>
</protein>